<name>A0A5B7K990_PORTR</name>
<gene>
    <name evidence="1" type="ORF">E2C01_098839</name>
</gene>
<organism evidence="1 2">
    <name type="scientific">Portunus trituberculatus</name>
    <name type="common">Swimming crab</name>
    <name type="synonym">Neptunus trituberculatus</name>
    <dbReference type="NCBI Taxonomy" id="210409"/>
    <lineage>
        <taxon>Eukaryota</taxon>
        <taxon>Metazoa</taxon>
        <taxon>Ecdysozoa</taxon>
        <taxon>Arthropoda</taxon>
        <taxon>Crustacea</taxon>
        <taxon>Multicrustacea</taxon>
        <taxon>Malacostraca</taxon>
        <taxon>Eumalacostraca</taxon>
        <taxon>Eucarida</taxon>
        <taxon>Decapoda</taxon>
        <taxon>Pleocyemata</taxon>
        <taxon>Brachyura</taxon>
        <taxon>Eubrachyura</taxon>
        <taxon>Portunoidea</taxon>
        <taxon>Portunidae</taxon>
        <taxon>Portuninae</taxon>
        <taxon>Portunus</taxon>
    </lineage>
</organism>
<reference evidence="1 2" key="1">
    <citation type="submission" date="2019-05" db="EMBL/GenBank/DDBJ databases">
        <title>Another draft genome of Portunus trituberculatus and its Hox gene families provides insights of decapod evolution.</title>
        <authorList>
            <person name="Jeong J.-H."/>
            <person name="Song I."/>
            <person name="Kim S."/>
            <person name="Choi T."/>
            <person name="Kim D."/>
            <person name="Ryu S."/>
            <person name="Kim W."/>
        </authorList>
    </citation>
    <scope>NUCLEOTIDE SEQUENCE [LARGE SCALE GENOMIC DNA]</scope>
    <source>
        <tissue evidence="1">Muscle</tissue>
    </source>
</reference>
<sequence>MRLEWAWVGFGKAGMRLSWVKDWEEDGKGMGGFSCVCDDGGGGTAVVVARQTPCVGEQKCTLQEATSGKVYY</sequence>
<evidence type="ECO:0000313" key="1">
    <source>
        <dbReference type="EMBL" id="MPD03214.1"/>
    </source>
</evidence>
<dbReference type="Proteomes" id="UP000324222">
    <property type="component" value="Unassembled WGS sequence"/>
</dbReference>
<protein>
    <submittedName>
        <fullName evidence="1">Uncharacterized protein</fullName>
    </submittedName>
</protein>
<accession>A0A5B7K990</accession>
<proteinExistence type="predicted"/>
<dbReference type="AlphaFoldDB" id="A0A5B7K990"/>
<evidence type="ECO:0000313" key="2">
    <source>
        <dbReference type="Proteomes" id="UP000324222"/>
    </source>
</evidence>
<keyword evidence="2" id="KW-1185">Reference proteome</keyword>
<comment type="caution">
    <text evidence="1">The sequence shown here is derived from an EMBL/GenBank/DDBJ whole genome shotgun (WGS) entry which is preliminary data.</text>
</comment>
<dbReference type="EMBL" id="VSRR010135182">
    <property type="protein sequence ID" value="MPD03214.1"/>
    <property type="molecule type" value="Genomic_DNA"/>
</dbReference>